<gene>
    <name evidence="2" type="ORF">EYC84_009227</name>
</gene>
<keyword evidence="3" id="KW-1185">Reference proteome</keyword>
<name>A0A5M9JBH9_MONFR</name>
<proteinExistence type="predicted"/>
<reference evidence="2 3" key="1">
    <citation type="submission" date="2019-06" db="EMBL/GenBank/DDBJ databases">
        <title>Genome Sequence of the Brown Rot Fungal Pathogen Monilinia fructicola.</title>
        <authorList>
            <person name="De Miccolis Angelini R.M."/>
            <person name="Landi L."/>
            <person name="Abate D."/>
            <person name="Pollastro S."/>
            <person name="Romanazzi G."/>
            <person name="Faretra F."/>
        </authorList>
    </citation>
    <scope>NUCLEOTIDE SEQUENCE [LARGE SCALE GENOMIC DNA]</scope>
    <source>
        <strain evidence="2 3">Mfrc123</strain>
    </source>
</reference>
<sequence length="157" mass="17238">MAPISNITEIAAGVIINDTETLREAGINFTSIIGKFFIYLGLVCGCIFLLIWFTILVIAIYQTLKDDIRHLRMLHDTKMDSMHNSKGKGPSTQLNIYMVPGNEGTKKMAIDGNIGSKNENVTKSLIESSGSNNYGTISSVDLEQPVNVQKKGTARTR</sequence>
<keyword evidence="1" id="KW-0472">Membrane</keyword>
<evidence type="ECO:0000256" key="1">
    <source>
        <dbReference type="SAM" id="Phobius"/>
    </source>
</evidence>
<organism evidence="2 3">
    <name type="scientific">Monilinia fructicola</name>
    <name type="common">Brown rot fungus</name>
    <name type="synonym">Ciboria fructicola</name>
    <dbReference type="NCBI Taxonomy" id="38448"/>
    <lineage>
        <taxon>Eukaryota</taxon>
        <taxon>Fungi</taxon>
        <taxon>Dikarya</taxon>
        <taxon>Ascomycota</taxon>
        <taxon>Pezizomycotina</taxon>
        <taxon>Leotiomycetes</taxon>
        <taxon>Helotiales</taxon>
        <taxon>Sclerotiniaceae</taxon>
        <taxon>Monilinia</taxon>
    </lineage>
</organism>
<dbReference type="AlphaFoldDB" id="A0A5M9JBH9"/>
<dbReference type="EMBL" id="VICG01000012">
    <property type="protein sequence ID" value="KAA8566694.1"/>
    <property type="molecule type" value="Genomic_DNA"/>
</dbReference>
<dbReference type="Proteomes" id="UP000322873">
    <property type="component" value="Unassembled WGS sequence"/>
</dbReference>
<accession>A0A5M9JBH9</accession>
<evidence type="ECO:0000313" key="3">
    <source>
        <dbReference type="Proteomes" id="UP000322873"/>
    </source>
</evidence>
<evidence type="ECO:0000313" key="2">
    <source>
        <dbReference type="EMBL" id="KAA8566694.1"/>
    </source>
</evidence>
<keyword evidence="1" id="KW-1133">Transmembrane helix</keyword>
<protein>
    <submittedName>
        <fullName evidence="2">Uncharacterized protein</fullName>
    </submittedName>
</protein>
<keyword evidence="1" id="KW-0812">Transmembrane</keyword>
<comment type="caution">
    <text evidence="2">The sequence shown here is derived from an EMBL/GenBank/DDBJ whole genome shotgun (WGS) entry which is preliminary data.</text>
</comment>
<feature type="transmembrane region" description="Helical" evidence="1">
    <location>
        <begin position="36"/>
        <end position="64"/>
    </location>
</feature>